<dbReference type="EMBL" id="CP155571">
    <property type="protein sequence ID" value="XFO70950.1"/>
    <property type="molecule type" value="Genomic_DNA"/>
</dbReference>
<evidence type="ECO:0000313" key="2">
    <source>
        <dbReference type="EMBL" id="XFO70950.1"/>
    </source>
</evidence>
<evidence type="ECO:0000259" key="1">
    <source>
        <dbReference type="Pfam" id="PF23871"/>
    </source>
</evidence>
<dbReference type="Proteomes" id="UP000216052">
    <property type="component" value="Chromosome"/>
</dbReference>
<reference evidence="2" key="1">
    <citation type="submission" date="2024-05" db="EMBL/GenBank/DDBJ databases">
        <title>Isolation and characterization of Sporomusa carbonis sp. nov., a carboxydotrophic hydrogenogen in the genus of Sporomusa isolated from a charcoal burning pile.</title>
        <authorList>
            <person name="Boeer T."/>
            <person name="Rosenbaum F."/>
            <person name="Eysell L."/>
            <person name="Mueller V."/>
            <person name="Daniel R."/>
            <person name="Poehlein A."/>
        </authorList>
    </citation>
    <scope>NUCLEOTIDE SEQUENCE [LARGE SCALE GENOMIC DNA]</scope>
    <source>
        <strain evidence="2">DSM 3132</strain>
    </source>
</reference>
<name>A0ABZ3IY76_SPOA4</name>
<gene>
    <name evidence="2" type="ORF">SPACI_009500</name>
</gene>
<feature type="domain" description="DUF7226" evidence="1">
    <location>
        <begin position="23"/>
        <end position="109"/>
    </location>
</feature>
<accession>A0ABZ3IY76</accession>
<dbReference type="Pfam" id="PF23871">
    <property type="entry name" value="DUF7226"/>
    <property type="match status" value="1"/>
</dbReference>
<dbReference type="RefSeq" id="WP_093793654.1">
    <property type="nucleotide sequence ID" value="NZ_CP155571.1"/>
</dbReference>
<keyword evidence="3" id="KW-1185">Reference proteome</keyword>
<proteinExistence type="predicted"/>
<evidence type="ECO:0000313" key="3">
    <source>
        <dbReference type="Proteomes" id="UP000216052"/>
    </source>
</evidence>
<sequence>MLESREIPQANSLRDVITAVFAVANGAKTYQQIAQAIGKGERQGRYYRLAAEQIGLITPHNTNHSMVTPLGQEFISLSPEQREVLLAELILRNPPIKMIFGESYDAQVLQERD</sequence>
<dbReference type="InterPro" id="IPR055650">
    <property type="entry name" value="DUF7226"/>
</dbReference>
<organism evidence="2 3">
    <name type="scientific">Sporomusa acidovorans (strain ATCC 49682 / DSM 3132 / Mol)</name>
    <dbReference type="NCBI Taxonomy" id="1123286"/>
    <lineage>
        <taxon>Bacteria</taxon>
        <taxon>Bacillati</taxon>
        <taxon>Bacillota</taxon>
        <taxon>Negativicutes</taxon>
        <taxon>Selenomonadales</taxon>
        <taxon>Sporomusaceae</taxon>
        <taxon>Sporomusa</taxon>
    </lineage>
</organism>
<protein>
    <recommendedName>
        <fullName evidence="1">DUF7226 domain-containing protein</fullName>
    </recommendedName>
</protein>